<dbReference type="GO" id="GO:0046872">
    <property type="term" value="F:metal ion binding"/>
    <property type="evidence" value="ECO:0007669"/>
    <property type="project" value="UniProtKB-KW"/>
</dbReference>
<evidence type="ECO:0000313" key="15">
    <source>
        <dbReference type="EMBL" id="PQJ28727.1"/>
    </source>
</evidence>
<evidence type="ECO:0000256" key="1">
    <source>
        <dbReference type="ARBA" id="ARBA00006566"/>
    </source>
</evidence>
<comment type="caution">
    <text evidence="15">The sequence shown here is derived from an EMBL/GenBank/DDBJ whole genome shotgun (WGS) entry which is preliminary data.</text>
</comment>
<keyword evidence="2" id="KW-0963">Cytoplasm</keyword>
<dbReference type="OrthoDB" id="250531at2"/>
<gene>
    <name evidence="15" type="ORF">BSZ32_09585</name>
</gene>
<evidence type="ECO:0000256" key="10">
    <source>
        <dbReference type="ARBA" id="ARBA00023277"/>
    </source>
</evidence>
<keyword evidence="8" id="KW-0460">Magnesium</keyword>
<evidence type="ECO:0000256" key="2">
    <source>
        <dbReference type="ARBA" id="ARBA00022490"/>
    </source>
</evidence>
<evidence type="ECO:0000256" key="9">
    <source>
        <dbReference type="ARBA" id="ARBA00023144"/>
    </source>
</evidence>
<accession>A0A2S7U2H3</accession>
<evidence type="ECO:0000259" key="13">
    <source>
        <dbReference type="Pfam" id="PF08544"/>
    </source>
</evidence>
<dbReference type="InterPro" id="IPR019539">
    <property type="entry name" value="GalKase_N"/>
</dbReference>
<dbReference type="PANTHER" id="PTHR10457:SF7">
    <property type="entry name" value="GALACTOKINASE-RELATED"/>
    <property type="match status" value="1"/>
</dbReference>
<dbReference type="SUPFAM" id="SSF55060">
    <property type="entry name" value="GHMP Kinase, C-terminal domain"/>
    <property type="match status" value="1"/>
</dbReference>
<dbReference type="PIRSF" id="PIRSF000530">
    <property type="entry name" value="Galactokinase"/>
    <property type="match status" value="1"/>
</dbReference>
<dbReference type="InterPro" id="IPR006206">
    <property type="entry name" value="Mevalonate/galactokinase"/>
</dbReference>
<keyword evidence="7" id="KW-0067">ATP-binding</keyword>
<dbReference type="PRINTS" id="PR00473">
    <property type="entry name" value="GALCTOKINASE"/>
</dbReference>
<dbReference type="InterPro" id="IPR020568">
    <property type="entry name" value="Ribosomal_Su5_D2-typ_SF"/>
</dbReference>
<dbReference type="SUPFAM" id="SSF54211">
    <property type="entry name" value="Ribosomal protein S5 domain 2-like"/>
    <property type="match status" value="1"/>
</dbReference>
<proteinExistence type="inferred from homology"/>
<feature type="domain" description="GHMP kinase C-terminal" evidence="13">
    <location>
        <begin position="284"/>
        <end position="352"/>
    </location>
</feature>
<dbReference type="InterPro" id="IPR036554">
    <property type="entry name" value="GHMP_kinase_C_sf"/>
</dbReference>
<dbReference type="Pfam" id="PF08544">
    <property type="entry name" value="GHMP_kinases_C"/>
    <property type="match status" value="1"/>
</dbReference>
<dbReference type="Pfam" id="PF10509">
    <property type="entry name" value="GalKase_gal_bdg"/>
    <property type="match status" value="1"/>
</dbReference>
<dbReference type="InterPro" id="IPR000705">
    <property type="entry name" value="Galactokinase"/>
</dbReference>
<keyword evidence="16" id="KW-1185">Reference proteome</keyword>
<keyword evidence="5" id="KW-0547">Nucleotide-binding</keyword>
<evidence type="ECO:0000256" key="3">
    <source>
        <dbReference type="ARBA" id="ARBA00022679"/>
    </source>
</evidence>
<keyword evidence="6 15" id="KW-0418">Kinase</keyword>
<organism evidence="15 16">
    <name type="scientific">Rubritalea profundi</name>
    <dbReference type="NCBI Taxonomy" id="1658618"/>
    <lineage>
        <taxon>Bacteria</taxon>
        <taxon>Pseudomonadati</taxon>
        <taxon>Verrucomicrobiota</taxon>
        <taxon>Verrucomicrobiia</taxon>
        <taxon>Verrucomicrobiales</taxon>
        <taxon>Rubritaleaceae</taxon>
        <taxon>Rubritalea</taxon>
    </lineage>
</organism>
<reference evidence="15 16" key="1">
    <citation type="submission" date="2016-12" db="EMBL/GenBank/DDBJ databases">
        <title>Study of bacterial adaptation to deep sea.</title>
        <authorList>
            <person name="Song J."/>
            <person name="Yoshizawa S."/>
            <person name="Kogure K."/>
        </authorList>
    </citation>
    <scope>NUCLEOTIDE SEQUENCE [LARGE SCALE GENOMIC DNA]</scope>
    <source>
        <strain evidence="15 16">SAORIC-165</strain>
    </source>
</reference>
<dbReference type="PANTHER" id="PTHR10457">
    <property type="entry name" value="MEVALONATE KINASE/GALACTOKINASE"/>
    <property type="match status" value="1"/>
</dbReference>
<dbReference type="PROSITE" id="PS00627">
    <property type="entry name" value="GHMP_KINASES_ATP"/>
    <property type="match status" value="1"/>
</dbReference>
<dbReference type="EC" id="2.7.1.6" evidence="11"/>
<dbReference type="InterPro" id="IPR014721">
    <property type="entry name" value="Ribsml_uS5_D2-typ_fold_subgr"/>
</dbReference>
<dbReference type="GO" id="GO:0005524">
    <property type="term" value="F:ATP binding"/>
    <property type="evidence" value="ECO:0007669"/>
    <property type="project" value="UniProtKB-UniRule"/>
</dbReference>
<keyword evidence="3" id="KW-0808">Transferase</keyword>
<dbReference type="GO" id="GO:0004335">
    <property type="term" value="F:galactokinase activity"/>
    <property type="evidence" value="ECO:0007669"/>
    <property type="project" value="UniProtKB-UniRule"/>
</dbReference>
<dbReference type="FunFam" id="3.30.230.10:FF:000017">
    <property type="entry name" value="Galactokinase"/>
    <property type="match status" value="1"/>
</dbReference>
<protein>
    <recommendedName>
        <fullName evidence="11">Galactokinase</fullName>
        <ecNumber evidence="11">2.7.1.6</ecNumber>
    </recommendedName>
</protein>
<dbReference type="RefSeq" id="WP_105043221.1">
    <property type="nucleotide sequence ID" value="NZ_MQWA01000001.1"/>
</dbReference>
<keyword evidence="9" id="KW-0299">Galactose metabolism</keyword>
<dbReference type="InterPro" id="IPR013750">
    <property type="entry name" value="GHMP_kinase_C_dom"/>
</dbReference>
<name>A0A2S7U2H3_9BACT</name>
<dbReference type="Gene3D" id="3.30.70.890">
    <property type="entry name" value="GHMP kinase, C-terminal domain"/>
    <property type="match status" value="1"/>
</dbReference>
<dbReference type="FunFam" id="3.30.70.890:FF:000001">
    <property type="entry name" value="Galactokinase"/>
    <property type="match status" value="1"/>
</dbReference>
<keyword evidence="10" id="KW-0119">Carbohydrate metabolism</keyword>
<dbReference type="Gene3D" id="3.30.230.10">
    <property type="match status" value="1"/>
</dbReference>
<evidence type="ECO:0000256" key="7">
    <source>
        <dbReference type="ARBA" id="ARBA00022840"/>
    </source>
</evidence>
<evidence type="ECO:0000256" key="4">
    <source>
        <dbReference type="ARBA" id="ARBA00022723"/>
    </source>
</evidence>
<dbReference type="EMBL" id="MQWA01000001">
    <property type="protein sequence ID" value="PQJ28727.1"/>
    <property type="molecule type" value="Genomic_DNA"/>
</dbReference>
<feature type="domain" description="Galactokinase N-terminal" evidence="14">
    <location>
        <begin position="8"/>
        <end position="54"/>
    </location>
</feature>
<keyword evidence="4" id="KW-0479">Metal-binding</keyword>
<evidence type="ECO:0000313" key="16">
    <source>
        <dbReference type="Proteomes" id="UP000239907"/>
    </source>
</evidence>
<evidence type="ECO:0000259" key="12">
    <source>
        <dbReference type="Pfam" id="PF00288"/>
    </source>
</evidence>
<comment type="similarity">
    <text evidence="1">Belongs to the GHMP kinase family. GalK subfamily.</text>
</comment>
<dbReference type="Pfam" id="PF00288">
    <property type="entry name" value="GHMP_kinases_N"/>
    <property type="match status" value="1"/>
</dbReference>
<evidence type="ECO:0000256" key="6">
    <source>
        <dbReference type="ARBA" id="ARBA00022777"/>
    </source>
</evidence>
<sequence>MSHNNLDQFEQVFASSAILLAQAPGRLEVLGNHTDYNEGFVLSIAVDRNTQISFKKIEGNSCQVFSPAMADGIREFDITDFSTPLPNKDWTNYVRGVLVELQKRGHTITAFQALITSDIPLSAGMSSSASLEMAIVTGLDALFELQLEPKEKALIGQGCENNYIGANTGLMDQLTSLSGRKGEMVVSEYRDVTVSHTPLPENLAFVVINSNVAHDLSQEYNERRQQCENAVATIAQDKPEITALRDVDLQLLEQFKNKLDLFDYKRALHVVGENSRVQQAQGFLSQHDFAQFGQLLFDSHDSSQQNFENSCPELDALVKIAHQSSLCIGARLSGGGFGGISIHLVRAMDAEQYCTDATEAYARETGKQTTAFICRSAGGASAEFLD</sequence>
<evidence type="ECO:0000256" key="8">
    <source>
        <dbReference type="ARBA" id="ARBA00022842"/>
    </source>
</evidence>
<evidence type="ECO:0000259" key="14">
    <source>
        <dbReference type="Pfam" id="PF10509"/>
    </source>
</evidence>
<feature type="domain" description="GHMP kinase N-terminal" evidence="12">
    <location>
        <begin position="92"/>
        <end position="179"/>
    </location>
</feature>
<evidence type="ECO:0000256" key="11">
    <source>
        <dbReference type="NCBIfam" id="TIGR00131"/>
    </source>
</evidence>
<dbReference type="GO" id="GO:0005829">
    <property type="term" value="C:cytosol"/>
    <property type="evidence" value="ECO:0007669"/>
    <property type="project" value="TreeGrafter"/>
</dbReference>
<dbReference type="InterPro" id="IPR006204">
    <property type="entry name" value="GHMP_kinase_N_dom"/>
</dbReference>
<dbReference type="Proteomes" id="UP000239907">
    <property type="component" value="Unassembled WGS sequence"/>
</dbReference>
<dbReference type="NCBIfam" id="TIGR00131">
    <property type="entry name" value="gal_kin"/>
    <property type="match status" value="1"/>
</dbReference>
<dbReference type="PRINTS" id="PR00959">
    <property type="entry name" value="MEVGALKINASE"/>
</dbReference>
<dbReference type="InterPro" id="IPR006203">
    <property type="entry name" value="GHMP_knse_ATP-bd_CS"/>
</dbReference>
<evidence type="ECO:0000256" key="5">
    <source>
        <dbReference type="ARBA" id="ARBA00022741"/>
    </source>
</evidence>
<dbReference type="GO" id="GO:0006012">
    <property type="term" value="P:galactose metabolic process"/>
    <property type="evidence" value="ECO:0007669"/>
    <property type="project" value="UniProtKB-UniRule"/>
</dbReference>
<dbReference type="AlphaFoldDB" id="A0A2S7U2H3"/>